<evidence type="ECO:0000313" key="8">
    <source>
        <dbReference type="WBParaSite" id="HNAJ_0000085101-mRNA-1"/>
    </source>
</evidence>
<dbReference type="STRING" id="102285.A0A158QGU7"/>
<protein>
    <submittedName>
        <fullName evidence="8">EFG_IV domain-containing protein</fullName>
    </submittedName>
</protein>
<reference evidence="6 7" key="2">
    <citation type="submission" date="2018-11" db="EMBL/GenBank/DDBJ databases">
        <authorList>
            <consortium name="Pathogen Informatics"/>
        </authorList>
    </citation>
    <scope>NUCLEOTIDE SEQUENCE [LARGE SCALE GENOMIC DNA]</scope>
</reference>
<accession>A0A158QGU7</accession>
<dbReference type="GO" id="GO:0003924">
    <property type="term" value="F:GTPase activity"/>
    <property type="evidence" value="ECO:0007669"/>
    <property type="project" value="TreeGrafter"/>
</dbReference>
<gene>
    <name evidence="6" type="ORF">HNAJ_LOCUS851</name>
</gene>
<organism evidence="8">
    <name type="scientific">Rodentolepis nana</name>
    <name type="common">Dwarf tapeworm</name>
    <name type="synonym">Hymenolepis nana</name>
    <dbReference type="NCBI Taxonomy" id="102285"/>
    <lineage>
        <taxon>Eukaryota</taxon>
        <taxon>Metazoa</taxon>
        <taxon>Spiralia</taxon>
        <taxon>Lophotrochozoa</taxon>
        <taxon>Platyhelminthes</taxon>
        <taxon>Cestoda</taxon>
        <taxon>Eucestoda</taxon>
        <taxon>Cyclophyllidea</taxon>
        <taxon>Hymenolepididae</taxon>
        <taxon>Rodentolepis</taxon>
    </lineage>
</organism>
<dbReference type="SUPFAM" id="SSF54980">
    <property type="entry name" value="EF-G C-terminal domain-like"/>
    <property type="match status" value="1"/>
</dbReference>
<dbReference type="GO" id="GO:0032543">
    <property type="term" value="P:mitochondrial translation"/>
    <property type="evidence" value="ECO:0007669"/>
    <property type="project" value="TreeGrafter"/>
</dbReference>
<dbReference type="PANTHER" id="PTHR43261">
    <property type="entry name" value="TRANSLATION ELONGATION FACTOR G-RELATED"/>
    <property type="match status" value="1"/>
</dbReference>
<evidence type="ECO:0000259" key="4">
    <source>
        <dbReference type="Pfam" id="PF14492"/>
    </source>
</evidence>
<dbReference type="Gene3D" id="3.30.70.870">
    <property type="entry name" value="Elongation Factor G (Translational Gtpase), domain 3"/>
    <property type="match status" value="1"/>
</dbReference>
<dbReference type="OrthoDB" id="198619at2759"/>
<dbReference type="Pfam" id="PF22042">
    <property type="entry name" value="EF-G_D2"/>
    <property type="match status" value="1"/>
</dbReference>
<keyword evidence="7" id="KW-1185">Reference proteome</keyword>
<dbReference type="PANTHER" id="PTHR43261:SF1">
    <property type="entry name" value="RIBOSOME-RELEASING FACTOR 2, MITOCHONDRIAL"/>
    <property type="match status" value="1"/>
</dbReference>
<dbReference type="EMBL" id="UZAE01000274">
    <property type="protein sequence ID" value="VDN96710.1"/>
    <property type="molecule type" value="Genomic_DNA"/>
</dbReference>
<name>A0A158QGU7_RODNA</name>
<dbReference type="GO" id="GO:0032790">
    <property type="term" value="P:ribosome disassembly"/>
    <property type="evidence" value="ECO:0007669"/>
    <property type="project" value="TreeGrafter"/>
</dbReference>
<dbReference type="InterPro" id="IPR009000">
    <property type="entry name" value="Transl_B-barrel_sf"/>
</dbReference>
<dbReference type="GO" id="GO:0005525">
    <property type="term" value="F:GTP binding"/>
    <property type="evidence" value="ECO:0007669"/>
    <property type="project" value="UniProtKB-KW"/>
</dbReference>
<evidence type="ECO:0000313" key="6">
    <source>
        <dbReference type="EMBL" id="VDN96710.1"/>
    </source>
</evidence>
<dbReference type="CDD" id="cd16262">
    <property type="entry name" value="EFG_III"/>
    <property type="match status" value="1"/>
</dbReference>
<evidence type="ECO:0000256" key="2">
    <source>
        <dbReference type="ARBA" id="ARBA00022917"/>
    </source>
</evidence>
<dbReference type="Gene3D" id="3.40.50.300">
    <property type="entry name" value="P-loop containing nucleotide triphosphate hydrolases"/>
    <property type="match status" value="1"/>
</dbReference>
<evidence type="ECO:0000259" key="5">
    <source>
        <dbReference type="Pfam" id="PF22042"/>
    </source>
</evidence>
<dbReference type="InterPro" id="IPR041095">
    <property type="entry name" value="EFG_II"/>
</dbReference>
<sequence length="425" mass="46000">MGSSRRNIGVQPVLDGIVDYLPDPCQRPPPLLIANTLARIQNSSASQGDQVPPALLTFKILFDPQRGPLSLCRVYSGHVTPGMQIKNWTRSDLDASSITEKIGGLMQLTGDAYENIERAGPGCIVALSGLQSTRTGDILGPVVTESVNKAGEGEDLMEGNLESEFVPQPVVHAALEPRSSLAFRNLEKALTCMQREDPSFKATFDPETGQWVVAGMGDLHLEVVLSRLRREYKLEVSMGPLLTSHKEMPQAGHKFVSTSINTGLVGGRQRTIFVELEAFSDGYLSTSNKTRVSFEKGWNLENLHGGKNEGPQSSASHHKVMACVRQGCEVAMATGGPLIRSRVLGVGVRVLRVGQLSSTTSTSDDGLTRLQVPMSSQSFASFAALLRSTVIKSVKDALDGLKEWKIFEPFMAVEIQLPLDASETV</sequence>
<reference evidence="8" key="1">
    <citation type="submission" date="2016-04" db="UniProtKB">
        <authorList>
            <consortium name="WormBaseParasite"/>
        </authorList>
    </citation>
    <scope>IDENTIFICATION</scope>
</reference>
<keyword evidence="2" id="KW-0648">Protein biosynthesis</keyword>
<keyword evidence="1" id="KW-0547">Nucleotide-binding</keyword>
<feature type="domain" description="Elongation Factor G" evidence="4">
    <location>
        <begin position="166"/>
        <end position="239"/>
    </location>
</feature>
<dbReference type="Gene3D" id="2.40.30.10">
    <property type="entry name" value="Translation factors"/>
    <property type="match status" value="1"/>
</dbReference>
<keyword evidence="3" id="KW-0342">GTP-binding</keyword>
<dbReference type="Pfam" id="PF14492">
    <property type="entry name" value="EFG_III"/>
    <property type="match status" value="1"/>
</dbReference>
<dbReference type="InterPro" id="IPR009022">
    <property type="entry name" value="EFG_III"/>
</dbReference>
<dbReference type="SUPFAM" id="SSF50447">
    <property type="entry name" value="Translation proteins"/>
    <property type="match status" value="1"/>
</dbReference>
<proteinExistence type="predicted"/>
<dbReference type="AlphaFoldDB" id="A0A158QGU7"/>
<dbReference type="InterPro" id="IPR027417">
    <property type="entry name" value="P-loop_NTPase"/>
</dbReference>
<evidence type="ECO:0000256" key="3">
    <source>
        <dbReference type="ARBA" id="ARBA00023134"/>
    </source>
</evidence>
<dbReference type="Proteomes" id="UP000278807">
    <property type="component" value="Unassembled WGS sequence"/>
</dbReference>
<dbReference type="GO" id="GO:0005739">
    <property type="term" value="C:mitochondrion"/>
    <property type="evidence" value="ECO:0007669"/>
    <property type="project" value="TreeGrafter"/>
</dbReference>
<dbReference type="WBParaSite" id="HNAJ_0000085101-mRNA-1">
    <property type="protein sequence ID" value="HNAJ_0000085101-mRNA-1"/>
    <property type="gene ID" value="HNAJ_0000085101"/>
</dbReference>
<dbReference type="InterPro" id="IPR053905">
    <property type="entry name" value="EF-G-like_DII"/>
</dbReference>
<dbReference type="InterPro" id="IPR035647">
    <property type="entry name" value="EFG_III/V"/>
</dbReference>
<feature type="domain" description="Elongation factor G-like" evidence="5">
    <location>
        <begin position="58"/>
        <end position="139"/>
    </location>
</feature>
<evidence type="ECO:0000313" key="7">
    <source>
        <dbReference type="Proteomes" id="UP000278807"/>
    </source>
</evidence>
<evidence type="ECO:0000256" key="1">
    <source>
        <dbReference type="ARBA" id="ARBA00022741"/>
    </source>
</evidence>